<accession>A0A8T2F8C3</accession>
<protein>
    <submittedName>
        <fullName evidence="1">Uncharacterized protein</fullName>
    </submittedName>
</protein>
<dbReference type="EMBL" id="JAEFBJ010000003">
    <property type="protein sequence ID" value="KAG7632438.1"/>
    <property type="molecule type" value="Genomic_DNA"/>
</dbReference>
<name>A0A8T2F8C3_ARASU</name>
<organism evidence="1 2">
    <name type="scientific">Arabidopsis suecica</name>
    <name type="common">Swedish thale-cress</name>
    <name type="synonym">Cardaminopsis suecica</name>
    <dbReference type="NCBI Taxonomy" id="45249"/>
    <lineage>
        <taxon>Eukaryota</taxon>
        <taxon>Viridiplantae</taxon>
        <taxon>Streptophyta</taxon>
        <taxon>Embryophyta</taxon>
        <taxon>Tracheophyta</taxon>
        <taxon>Spermatophyta</taxon>
        <taxon>Magnoliopsida</taxon>
        <taxon>eudicotyledons</taxon>
        <taxon>Gunneridae</taxon>
        <taxon>Pentapetalae</taxon>
        <taxon>rosids</taxon>
        <taxon>malvids</taxon>
        <taxon>Brassicales</taxon>
        <taxon>Brassicaceae</taxon>
        <taxon>Camelineae</taxon>
        <taxon>Arabidopsis</taxon>
    </lineage>
</organism>
<gene>
    <name evidence="1" type="ORF">ISN44_As03g025760</name>
</gene>
<evidence type="ECO:0000313" key="2">
    <source>
        <dbReference type="Proteomes" id="UP000694251"/>
    </source>
</evidence>
<keyword evidence="2" id="KW-1185">Reference proteome</keyword>
<reference evidence="1 2" key="1">
    <citation type="submission" date="2020-12" db="EMBL/GenBank/DDBJ databases">
        <title>Concerted genomic and epigenomic changes stabilize Arabidopsis allopolyploids.</title>
        <authorList>
            <person name="Chen Z."/>
        </authorList>
    </citation>
    <scope>NUCLEOTIDE SEQUENCE [LARGE SCALE GENOMIC DNA]</scope>
    <source>
        <strain evidence="1">As9502</strain>
        <tissue evidence="1">Leaf</tissue>
    </source>
</reference>
<dbReference type="AlphaFoldDB" id="A0A8T2F8C3"/>
<comment type="caution">
    <text evidence="1">The sequence shown here is derived from an EMBL/GenBank/DDBJ whole genome shotgun (WGS) entry which is preliminary data.</text>
</comment>
<sequence length="153" mass="17444">MVPSLVDLESLDHFCATTSGEVSFHSDLQLTEVLPPQSPTLHRSHRDKKCGIMIPSPRCGDYRSFLTFQSPSPLFTEFSLLKSINFSDKLLMLMKTLKLSDFFEFDYRPLLLLNVIMSCDNDQFSTSRIDRSCVSDLSSSRMWHCVLQLLSPS</sequence>
<evidence type="ECO:0000313" key="1">
    <source>
        <dbReference type="EMBL" id="KAG7632438.1"/>
    </source>
</evidence>
<proteinExistence type="predicted"/>
<dbReference type="Proteomes" id="UP000694251">
    <property type="component" value="Chromosome 3"/>
</dbReference>